<evidence type="ECO:0000256" key="5">
    <source>
        <dbReference type="ARBA" id="ARBA00023284"/>
    </source>
</evidence>
<dbReference type="InterPro" id="IPR013766">
    <property type="entry name" value="Thioredoxin_domain"/>
</dbReference>
<proteinExistence type="inferred from homology"/>
<dbReference type="PROSITE" id="PS51352">
    <property type="entry name" value="THIOREDOXIN_2"/>
    <property type="match status" value="1"/>
</dbReference>
<dbReference type="Proteomes" id="UP001344447">
    <property type="component" value="Unassembled WGS sequence"/>
</dbReference>
<keyword evidence="4 7" id="KW-0560">Oxidoreductase</keyword>
<feature type="domain" description="Thioredoxin" evidence="8">
    <location>
        <begin position="29"/>
        <end position="184"/>
    </location>
</feature>
<keyword evidence="5 7" id="KW-0676">Redox-active center</keyword>
<feature type="active site" description="Cysteine sulfenic acid (-SOH) intermediate" evidence="6">
    <location>
        <position position="72"/>
    </location>
</feature>
<evidence type="ECO:0000256" key="2">
    <source>
        <dbReference type="ARBA" id="ARBA00022559"/>
    </source>
</evidence>
<keyword evidence="2 7" id="KW-0575">Peroxidase</keyword>
<comment type="function">
    <text evidence="7">Thiol-specific peroxidase that catalyzes the reduction of hydrogen peroxide and organic hydroperoxides to water and alcohols, respectively. Plays a role in cell protection against oxidative stress by detoxifying peroxides.</text>
</comment>
<name>A0AAN7YW54_9MYCE</name>
<gene>
    <name evidence="9" type="ORF">RB653_000709</name>
</gene>
<reference evidence="9 10" key="1">
    <citation type="submission" date="2023-11" db="EMBL/GenBank/DDBJ databases">
        <title>Dfirmibasis_genome.</title>
        <authorList>
            <person name="Edelbroek B."/>
            <person name="Kjellin J."/>
            <person name="Jerlstrom-Hultqvist J."/>
            <person name="Soderbom F."/>
        </authorList>
    </citation>
    <scope>NUCLEOTIDE SEQUENCE [LARGE SCALE GENOMIC DNA]</scope>
    <source>
        <strain evidence="9 10">TNS-C-14</strain>
    </source>
</reference>
<dbReference type="CDD" id="cd03013">
    <property type="entry name" value="PRX5_like"/>
    <property type="match status" value="1"/>
</dbReference>
<evidence type="ECO:0000256" key="3">
    <source>
        <dbReference type="ARBA" id="ARBA00022862"/>
    </source>
</evidence>
<evidence type="ECO:0000259" key="8">
    <source>
        <dbReference type="PROSITE" id="PS51352"/>
    </source>
</evidence>
<dbReference type="InterPro" id="IPR036249">
    <property type="entry name" value="Thioredoxin-like_sf"/>
</dbReference>
<evidence type="ECO:0000256" key="1">
    <source>
        <dbReference type="ARBA" id="ARBA00010505"/>
    </source>
</evidence>
<dbReference type="GO" id="GO:0034599">
    <property type="term" value="P:cellular response to oxidative stress"/>
    <property type="evidence" value="ECO:0007669"/>
    <property type="project" value="InterPro"/>
</dbReference>
<dbReference type="SUPFAM" id="SSF52833">
    <property type="entry name" value="Thioredoxin-like"/>
    <property type="match status" value="1"/>
</dbReference>
<evidence type="ECO:0000256" key="6">
    <source>
        <dbReference type="PIRSR" id="PIRSR637944-1"/>
    </source>
</evidence>
<dbReference type="Pfam" id="PF08534">
    <property type="entry name" value="Redoxin"/>
    <property type="match status" value="1"/>
</dbReference>
<organism evidence="9 10">
    <name type="scientific">Dictyostelium firmibasis</name>
    <dbReference type="NCBI Taxonomy" id="79012"/>
    <lineage>
        <taxon>Eukaryota</taxon>
        <taxon>Amoebozoa</taxon>
        <taxon>Evosea</taxon>
        <taxon>Eumycetozoa</taxon>
        <taxon>Dictyostelia</taxon>
        <taxon>Dictyosteliales</taxon>
        <taxon>Dictyosteliaceae</taxon>
        <taxon>Dictyostelium</taxon>
    </lineage>
</organism>
<evidence type="ECO:0000256" key="4">
    <source>
        <dbReference type="ARBA" id="ARBA00023002"/>
    </source>
</evidence>
<dbReference type="GO" id="GO:0008379">
    <property type="term" value="F:thioredoxin peroxidase activity"/>
    <property type="evidence" value="ECO:0007669"/>
    <property type="project" value="InterPro"/>
</dbReference>
<keyword evidence="3 7" id="KW-0049">Antioxidant</keyword>
<dbReference type="GO" id="GO:0005739">
    <property type="term" value="C:mitochondrion"/>
    <property type="evidence" value="ECO:0007669"/>
    <property type="project" value="TreeGrafter"/>
</dbReference>
<protein>
    <recommendedName>
        <fullName evidence="8">Thioredoxin domain-containing protein</fullName>
    </recommendedName>
</protein>
<dbReference type="PANTHER" id="PTHR10430:SF16">
    <property type="entry name" value="PEROXIREDOXIN-5, MITOCHONDRIAL"/>
    <property type="match status" value="1"/>
</dbReference>
<dbReference type="PANTHER" id="PTHR10430">
    <property type="entry name" value="PEROXIREDOXIN"/>
    <property type="match status" value="1"/>
</dbReference>
<dbReference type="GO" id="GO:0045454">
    <property type="term" value="P:cell redox homeostasis"/>
    <property type="evidence" value="ECO:0007669"/>
    <property type="project" value="TreeGrafter"/>
</dbReference>
<dbReference type="EMBL" id="JAVFKY010000002">
    <property type="protein sequence ID" value="KAK5580686.1"/>
    <property type="molecule type" value="Genomic_DNA"/>
</dbReference>
<dbReference type="Gene3D" id="3.40.30.10">
    <property type="entry name" value="Glutaredoxin"/>
    <property type="match status" value="1"/>
</dbReference>
<dbReference type="GO" id="GO:0042744">
    <property type="term" value="P:hydrogen peroxide catabolic process"/>
    <property type="evidence" value="ECO:0007669"/>
    <property type="project" value="TreeGrafter"/>
</dbReference>
<dbReference type="InterPro" id="IPR013740">
    <property type="entry name" value="Redoxin"/>
</dbReference>
<sequence length="184" mass="19551">MYHCTNFSGALKNLIKSVIKVGEKVPMDVTLGKSLPPVDGVCAIAPKVLSGELFKDRKVVVFAVPGAFTPTCSAKHLPGFIEKSEEIKKKGISEIFCIATNDPFVMSAWGKDVNAGSAVTLLSDGNSEFTKKIGLGMDGSAFLLGADRSQRYAMIIDSGVVKHLAVEEGGKFEVSSAEAILKQL</sequence>
<comment type="caution">
    <text evidence="9">The sequence shown here is derived from an EMBL/GenBank/DDBJ whole genome shotgun (WGS) entry which is preliminary data.</text>
</comment>
<evidence type="ECO:0000313" key="9">
    <source>
        <dbReference type="EMBL" id="KAK5580686.1"/>
    </source>
</evidence>
<comment type="similarity">
    <text evidence="1 7">Belongs to the peroxiredoxin family. Prx5 subfamily.</text>
</comment>
<keyword evidence="10" id="KW-1185">Reference proteome</keyword>
<dbReference type="FunFam" id="3.40.30.10:FF:000020">
    <property type="entry name" value="Peroxiredoxin"/>
    <property type="match status" value="1"/>
</dbReference>
<dbReference type="AlphaFoldDB" id="A0AAN7YW54"/>
<accession>A0AAN7YW54</accession>
<evidence type="ECO:0000256" key="7">
    <source>
        <dbReference type="RuleBase" id="RU366011"/>
    </source>
</evidence>
<evidence type="ECO:0000313" key="10">
    <source>
        <dbReference type="Proteomes" id="UP001344447"/>
    </source>
</evidence>
<dbReference type="InterPro" id="IPR037944">
    <property type="entry name" value="PRX5-like"/>
</dbReference>
<dbReference type="GO" id="GO:0005777">
    <property type="term" value="C:peroxisome"/>
    <property type="evidence" value="ECO:0007669"/>
    <property type="project" value="TreeGrafter"/>
</dbReference>